<reference evidence="3" key="2">
    <citation type="submission" date="2010-01" db="EMBL/GenBank/DDBJ databases">
        <title>The complete genome of Geodermatophilus obscurus DSM 43160.</title>
        <authorList>
            <consortium name="US DOE Joint Genome Institute (JGI-PGF)"/>
            <person name="Lucas S."/>
            <person name="Copeland A."/>
            <person name="Lapidus A."/>
            <person name="Glavina del Rio T."/>
            <person name="Dalin E."/>
            <person name="Tice H."/>
            <person name="Bruce D."/>
            <person name="Goodwin L."/>
            <person name="Pitluck S."/>
            <person name="Kyrpides N."/>
            <person name="Mavromatis K."/>
            <person name="Ivanova N."/>
            <person name="Munk A.C."/>
            <person name="Brettin T."/>
            <person name="Detter J.C."/>
            <person name="Han C."/>
            <person name="Larimer F."/>
            <person name="Land M."/>
            <person name="Hauser L."/>
            <person name="Markowitz V."/>
            <person name="Cheng J.-F."/>
            <person name="Hugenholtz P."/>
            <person name="Woyke T."/>
            <person name="Wu D."/>
            <person name="Jando M."/>
            <person name="Schneider S."/>
            <person name="Klenk H.-P."/>
            <person name="Eisen J.A."/>
        </authorList>
    </citation>
    <scope>NUCLEOTIDE SEQUENCE [LARGE SCALE GENOMIC DNA]</scope>
    <source>
        <strain evidence="3">ATCC 25078 / DSM 43160 / JCM 3152 / KCC A-0152 / KCTC 9177 / NBRC 13315 / NRRL B-3577 / G-20</strain>
    </source>
</reference>
<dbReference type="OrthoDB" id="8593648at2"/>
<dbReference type="AlphaFoldDB" id="D2SDT2"/>
<accession>D2SDT2</accession>
<keyword evidence="3" id="KW-1185">Reference proteome</keyword>
<gene>
    <name evidence="2" type="ordered locus">Gobs_3929</name>
</gene>
<dbReference type="eggNOG" id="COG0456">
    <property type="taxonomic scope" value="Bacteria"/>
</dbReference>
<name>D2SDT2_GEOOG</name>
<dbReference type="Gene3D" id="3.40.630.30">
    <property type="match status" value="1"/>
</dbReference>
<dbReference type="PROSITE" id="PS51186">
    <property type="entry name" value="GNAT"/>
    <property type="match status" value="1"/>
</dbReference>
<dbReference type="GO" id="GO:0016747">
    <property type="term" value="F:acyltransferase activity, transferring groups other than amino-acyl groups"/>
    <property type="evidence" value="ECO:0007669"/>
    <property type="project" value="InterPro"/>
</dbReference>
<dbReference type="STRING" id="526225.Gobs_3929"/>
<keyword evidence="2" id="KW-0808">Transferase</keyword>
<proteinExistence type="predicted"/>
<dbReference type="InterPro" id="IPR000182">
    <property type="entry name" value="GNAT_dom"/>
</dbReference>
<sequence>MSAPDDVTLVGFAELSATVVRARLLAAHERFWDVETRPLHHPVWFDQFGGFGALARSADGEDVGYLLGVVTADRLAYLHLLAVRDDRRRTGLGRRLVAWFDDLSRNTGARVVQAVTWPEDTAAVALHTALGASAHLAQDRAGPGQHRLVLTRSLAR</sequence>
<dbReference type="Pfam" id="PF00583">
    <property type="entry name" value="Acetyltransf_1"/>
    <property type="match status" value="1"/>
</dbReference>
<dbReference type="Proteomes" id="UP000001382">
    <property type="component" value="Chromosome"/>
</dbReference>
<evidence type="ECO:0000259" key="1">
    <source>
        <dbReference type="PROSITE" id="PS51186"/>
    </source>
</evidence>
<dbReference type="RefSeq" id="WP_012949923.1">
    <property type="nucleotide sequence ID" value="NC_013757.1"/>
</dbReference>
<protein>
    <submittedName>
        <fullName evidence="2">GCN5-related N-acetyltransferase</fullName>
    </submittedName>
</protein>
<evidence type="ECO:0000313" key="3">
    <source>
        <dbReference type="Proteomes" id="UP000001382"/>
    </source>
</evidence>
<dbReference type="SUPFAM" id="SSF55729">
    <property type="entry name" value="Acyl-CoA N-acyltransferases (Nat)"/>
    <property type="match status" value="1"/>
</dbReference>
<dbReference type="EMBL" id="CP001867">
    <property type="protein sequence ID" value="ADB76498.1"/>
    <property type="molecule type" value="Genomic_DNA"/>
</dbReference>
<evidence type="ECO:0000313" key="2">
    <source>
        <dbReference type="EMBL" id="ADB76498.1"/>
    </source>
</evidence>
<organism evidence="2 3">
    <name type="scientific">Geodermatophilus obscurus (strain ATCC 25078 / DSM 43160 / JCM 3152 / CCUG 61914 / KCC A-0152 / KCTC 9177 / NBRC 13315 / NRRL B-3577 / G-20)</name>
    <dbReference type="NCBI Taxonomy" id="526225"/>
    <lineage>
        <taxon>Bacteria</taxon>
        <taxon>Bacillati</taxon>
        <taxon>Actinomycetota</taxon>
        <taxon>Actinomycetes</taxon>
        <taxon>Geodermatophilales</taxon>
        <taxon>Geodermatophilaceae</taxon>
        <taxon>Geodermatophilus</taxon>
    </lineage>
</organism>
<feature type="domain" description="N-acetyltransferase" evidence="1">
    <location>
        <begin position="18"/>
        <end position="155"/>
    </location>
</feature>
<dbReference type="KEGG" id="gob:Gobs_3929"/>
<dbReference type="InterPro" id="IPR016181">
    <property type="entry name" value="Acyl_CoA_acyltransferase"/>
</dbReference>
<reference evidence="2 3" key="1">
    <citation type="journal article" date="2010" name="Stand. Genomic Sci.">
        <title>Complete genome sequence of Geodermatophilus obscurus type strain (G-20).</title>
        <authorList>
            <person name="Ivanova N."/>
            <person name="Sikorski J."/>
            <person name="Jando M."/>
            <person name="Munk C."/>
            <person name="Lapidus A."/>
            <person name="Glavina Del Rio T."/>
            <person name="Copeland A."/>
            <person name="Tice H."/>
            <person name="Cheng J.-F."/>
            <person name="Lucas S."/>
            <person name="Chen F."/>
            <person name="Nolan M."/>
            <person name="Bruce D."/>
            <person name="Goodwin L."/>
            <person name="Pitluck S."/>
            <person name="Mavromatis K."/>
            <person name="Mikhailova N."/>
            <person name="Pati A."/>
            <person name="Chen A."/>
            <person name="Palaniappan K."/>
            <person name="Land M."/>
            <person name="Hauser L."/>
            <person name="Chang Y.-J."/>
            <person name="Jeffries C.D."/>
            <person name="Meincke L."/>
            <person name="Brettin T."/>
            <person name="Detter J.C."/>
            <person name="Detter J.C."/>
            <person name="Rohde M."/>
            <person name="Goeker M."/>
            <person name="Bristow J."/>
            <person name="Eisen J.A."/>
            <person name="Markowitz V."/>
            <person name="Hugenholtz P."/>
            <person name="Kyrpides N.C."/>
            <person name="Klenk H.-P."/>
        </authorList>
    </citation>
    <scope>NUCLEOTIDE SEQUENCE [LARGE SCALE GENOMIC DNA]</scope>
    <source>
        <strain evidence="3">ATCC 25078 / DSM 43160 / JCM 3152 / KCC A-0152 / KCTC 9177 / NBRC 13315 / NRRL B-3577 / G-20</strain>
    </source>
</reference>
<dbReference type="HOGENOM" id="CLU_117563_1_0_11"/>